<dbReference type="AlphaFoldDB" id="A0A6F9DPC5"/>
<evidence type="ECO:0000313" key="3">
    <source>
        <dbReference type="EMBL" id="CAB3265041.1"/>
    </source>
</evidence>
<evidence type="ECO:0000256" key="2">
    <source>
        <dbReference type="ARBA" id="ARBA00043974"/>
    </source>
</evidence>
<dbReference type="GO" id="GO:0000502">
    <property type="term" value="C:proteasome complex"/>
    <property type="evidence" value="ECO:0007669"/>
    <property type="project" value="UniProtKB-KW"/>
</dbReference>
<name>A0A6F9DPC5_9ASCI</name>
<comment type="similarity">
    <text evidence="2">Belongs to the POMP/UMP1 family.</text>
</comment>
<dbReference type="InterPro" id="IPR008012">
    <property type="entry name" value="Ump1"/>
</dbReference>
<dbReference type="GO" id="GO:0043248">
    <property type="term" value="P:proteasome assembly"/>
    <property type="evidence" value="ECO:0007669"/>
    <property type="project" value="InterPro"/>
</dbReference>
<reference evidence="3" key="1">
    <citation type="submission" date="2020-04" db="EMBL/GenBank/DDBJ databases">
        <authorList>
            <person name="Neveu A P."/>
        </authorList>
    </citation>
    <scope>NUCLEOTIDE SEQUENCE</scope>
    <source>
        <tissue evidence="3">Whole embryo</tissue>
    </source>
</reference>
<accession>A0A6F9DPC5</accession>
<gene>
    <name evidence="3" type="primary">Pomp</name>
</gene>
<organism evidence="3">
    <name type="scientific">Phallusia mammillata</name>
    <dbReference type="NCBI Taxonomy" id="59560"/>
    <lineage>
        <taxon>Eukaryota</taxon>
        <taxon>Metazoa</taxon>
        <taxon>Chordata</taxon>
        <taxon>Tunicata</taxon>
        <taxon>Ascidiacea</taxon>
        <taxon>Phlebobranchia</taxon>
        <taxon>Ascidiidae</taxon>
        <taxon>Phallusia</taxon>
    </lineage>
</organism>
<dbReference type="PANTHER" id="PTHR12828">
    <property type="entry name" value="PROTEASOME MATURATION PROTEIN UMP1"/>
    <property type="match status" value="1"/>
</dbReference>
<dbReference type="GO" id="GO:0005737">
    <property type="term" value="C:cytoplasm"/>
    <property type="evidence" value="ECO:0007669"/>
    <property type="project" value="TreeGrafter"/>
</dbReference>
<keyword evidence="3" id="KW-0647">Proteasome</keyword>
<dbReference type="PANTHER" id="PTHR12828:SF3">
    <property type="entry name" value="PROTEASOME MATURATION PROTEIN"/>
    <property type="match status" value="1"/>
</dbReference>
<keyword evidence="1" id="KW-0143">Chaperone</keyword>
<dbReference type="GO" id="GO:0005634">
    <property type="term" value="C:nucleus"/>
    <property type="evidence" value="ECO:0007669"/>
    <property type="project" value="TreeGrafter"/>
</dbReference>
<dbReference type="EMBL" id="LR789179">
    <property type="protein sequence ID" value="CAB3265041.1"/>
    <property type="molecule type" value="mRNA"/>
</dbReference>
<dbReference type="Pfam" id="PF05348">
    <property type="entry name" value="UMP1"/>
    <property type="match status" value="1"/>
</dbReference>
<protein>
    <submittedName>
        <fullName evidence="3">Proteasome maturation protein</fullName>
    </submittedName>
</protein>
<evidence type="ECO:0000256" key="1">
    <source>
        <dbReference type="ARBA" id="ARBA00023186"/>
    </source>
</evidence>
<proteinExistence type="evidence at transcript level"/>
<sequence>MDSTKISSKVFNFSDGSEYGLQSSLRTGLKTVQNDMKLSHPLEKPCKQFVGPTTLRNSQGIHAPLRLQMEINAANKAITRLPCLPSSNFARDILDGNDDTICDGNMFSIEDFETIGDPHAMMEHRLGLKPL</sequence>